<dbReference type="PROSITE" id="PS50894">
    <property type="entry name" value="HPT"/>
    <property type="match status" value="1"/>
</dbReference>
<evidence type="ECO:0000256" key="15">
    <source>
        <dbReference type="SAM" id="Phobius"/>
    </source>
</evidence>
<gene>
    <name evidence="20" type="ORF">GGR32_001663</name>
</gene>
<dbReference type="InterPro" id="IPR011006">
    <property type="entry name" value="CheY-like_superfamily"/>
</dbReference>
<dbReference type="InterPro" id="IPR036890">
    <property type="entry name" value="HATPase_C_sf"/>
</dbReference>
<dbReference type="SMART" id="SM00387">
    <property type="entry name" value="HATPase_c"/>
    <property type="match status" value="1"/>
</dbReference>
<dbReference type="Pfam" id="PF00072">
    <property type="entry name" value="Response_reg"/>
    <property type="match status" value="1"/>
</dbReference>
<dbReference type="SUPFAM" id="SSF47384">
    <property type="entry name" value="Homodimeric domain of signal transducing histidine kinase"/>
    <property type="match status" value="1"/>
</dbReference>
<keyword evidence="6 14" id="KW-0597">Phosphoprotein</keyword>
<organism evidence="20 21">
    <name type="scientific">Mesonia hippocampi</name>
    <dbReference type="NCBI Taxonomy" id="1628250"/>
    <lineage>
        <taxon>Bacteria</taxon>
        <taxon>Pseudomonadati</taxon>
        <taxon>Bacteroidota</taxon>
        <taxon>Flavobacteriia</taxon>
        <taxon>Flavobacteriales</taxon>
        <taxon>Flavobacteriaceae</taxon>
        <taxon>Mesonia</taxon>
    </lineage>
</organism>
<dbReference type="EC" id="2.7.13.3" evidence="3"/>
<dbReference type="PROSITE" id="PS50168">
    <property type="entry name" value="DED"/>
    <property type="match status" value="1"/>
</dbReference>
<evidence type="ECO:0000259" key="19">
    <source>
        <dbReference type="PROSITE" id="PS50894"/>
    </source>
</evidence>
<feature type="transmembrane region" description="Helical" evidence="15">
    <location>
        <begin position="269"/>
        <end position="291"/>
    </location>
</feature>
<evidence type="ECO:0000256" key="6">
    <source>
        <dbReference type="ARBA" id="ARBA00022553"/>
    </source>
</evidence>
<dbReference type="InterPro" id="IPR005467">
    <property type="entry name" value="His_kinase_dom"/>
</dbReference>
<dbReference type="PANTHER" id="PTHR43047:SF72">
    <property type="entry name" value="OSMOSENSING HISTIDINE PROTEIN KINASE SLN1"/>
    <property type="match status" value="1"/>
</dbReference>
<evidence type="ECO:0000313" key="21">
    <source>
        <dbReference type="Proteomes" id="UP000553034"/>
    </source>
</evidence>
<name>A0A840EQN2_9FLAO</name>
<evidence type="ECO:0000256" key="11">
    <source>
        <dbReference type="ARBA" id="ARBA00022989"/>
    </source>
</evidence>
<dbReference type="InterPro" id="IPR003594">
    <property type="entry name" value="HATPase_dom"/>
</dbReference>
<evidence type="ECO:0000256" key="12">
    <source>
        <dbReference type="ARBA" id="ARBA00023136"/>
    </source>
</evidence>
<dbReference type="GO" id="GO:0005886">
    <property type="term" value="C:plasma membrane"/>
    <property type="evidence" value="ECO:0007669"/>
    <property type="project" value="UniProtKB-SubCell"/>
</dbReference>
<evidence type="ECO:0000256" key="3">
    <source>
        <dbReference type="ARBA" id="ARBA00012438"/>
    </source>
</evidence>
<keyword evidence="21" id="KW-1185">Reference proteome</keyword>
<dbReference type="SUPFAM" id="SSF55874">
    <property type="entry name" value="ATPase domain of HSP90 chaperone/DNA topoisomerase II/histidine kinase"/>
    <property type="match status" value="1"/>
</dbReference>
<dbReference type="AlphaFoldDB" id="A0A840EQN2"/>
<dbReference type="Pfam" id="PF00512">
    <property type="entry name" value="HisKA"/>
    <property type="match status" value="1"/>
</dbReference>
<feature type="domain" description="DED" evidence="18">
    <location>
        <begin position="725"/>
        <end position="804"/>
    </location>
</feature>
<evidence type="ECO:0000259" key="16">
    <source>
        <dbReference type="PROSITE" id="PS50109"/>
    </source>
</evidence>
<dbReference type="PROSITE" id="PS50110">
    <property type="entry name" value="RESPONSE_REGULATORY"/>
    <property type="match status" value="1"/>
</dbReference>
<dbReference type="EMBL" id="JACIFO010000006">
    <property type="protein sequence ID" value="MBB4119365.1"/>
    <property type="molecule type" value="Genomic_DNA"/>
</dbReference>
<evidence type="ECO:0000259" key="18">
    <source>
        <dbReference type="PROSITE" id="PS50168"/>
    </source>
</evidence>
<dbReference type="Gene3D" id="1.20.120.160">
    <property type="entry name" value="HPT domain"/>
    <property type="match status" value="1"/>
</dbReference>
<dbReference type="CDD" id="cd17546">
    <property type="entry name" value="REC_hyHK_CKI1_RcsC-like"/>
    <property type="match status" value="1"/>
</dbReference>
<evidence type="ECO:0000256" key="13">
    <source>
        <dbReference type="PROSITE-ProRule" id="PRU00110"/>
    </source>
</evidence>
<dbReference type="PROSITE" id="PS50109">
    <property type="entry name" value="HIS_KIN"/>
    <property type="match status" value="1"/>
</dbReference>
<dbReference type="SMART" id="SM00448">
    <property type="entry name" value="REC"/>
    <property type="match status" value="1"/>
</dbReference>
<dbReference type="GO" id="GO:0000155">
    <property type="term" value="F:phosphorelay sensor kinase activity"/>
    <property type="evidence" value="ECO:0007669"/>
    <property type="project" value="InterPro"/>
</dbReference>
<accession>A0A840EQN2</accession>
<evidence type="ECO:0000256" key="7">
    <source>
        <dbReference type="ARBA" id="ARBA00022679"/>
    </source>
</evidence>
<feature type="domain" description="Histidine kinase" evidence="16">
    <location>
        <begin position="324"/>
        <end position="541"/>
    </location>
</feature>
<keyword evidence="10" id="KW-0547">Nucleotide-binding</keyword>
<evidence type="ECO:0000313" key="20">
    <source>
        <dbReference type="EMBL" id="MBB4119365.1"/>
    </source>
</evidence>
<dbReference type="Proteomes" id="UP000553034">
    <property type="component" value="Unassembled WGS sequence"/>
</dbReference>
<keyword evidence="9" id="KW-0418">Kinase</keyword>
<dbReference type="InterPro" id="IPR004358">
    <property type="entry name" value="Sig_transdc_His_kin-like_C"/>
</dbReference>
<keyword evidence="4" id="KW-1003">Cell membrane</keyword>
<comment type="catalytic activity">
    <reaction evidence="1">
        <text>ATP + protein L-histidine = ADP + protein N-phospho-L-histidine.</text>
        <dbReference type="EC" id="2.7.13.3"/>
    </reaction>
</comment>
<dbReference type="Pfam" id="PF02518">
    <property type="entry name" value="HATPase_c"/>
    <property type="match status" value="1"/>
</dbReference>
<dbReference type="CDD" id="cd16922">
    <property type="entry name" value="HATPase_EvgS-ArcB-TorS-like"/>
    <property type="match status" value="1"/>
</dbReference>
<evidence type="ECO:0000256" key="8">
    <source>
        <dbReference type="ARBA" id="ARBA00022692"/>
    </source>
</evidence>
<evidence type="ECO:0000256" key="1">
    <source>
        <dbReference type="ARBA" id="ARBA00000085"/>
    </source>
</evidence>
<dbReference type="Gene3D" id="1.10.287.130">
    <property type="match status" value="1"/>
</dbReference>
<feature type="domain" description="Response regulatory" evidence="17">
    <location>
        <begin position="563"/>
        <end position="678"/>
    </location>
</feature>
<dbReference type="PANTHER" id="PTHR43047">
    <property type="entry name" value="TWO-COMPONENT HISTIDINE PROTEIN KINASE"/>
    <property type="match status" value="1"/>
</dbReference>
<dbReference type="InterPro" id="IPR036097">
    <property type="entry name" value="HisK_dim/P_sf"/>
</dbReference>
<evidence type="ECO:0000256" key="9">
    <source>
        <dbReference type="ARBA" id="ARBA00022777"/>
    </source>
</evidence>
<keyword evidence="10" id="KW-0067">ATP-binding</keyword>
<evidence type="ECO:0000256" key="2">
    <source>
        <dbReference type="ARBA" id="ARBA00004429"/>
    </source>
</evidence>
<dbReference type="InterPro" id="IPR001875">
    <property type="entry name" value="DED_dom"/>
</dbReference>
<dbReference type="Gene3D" id="3.40.50.2300">
    <property type="match status" value="1"/>
</dbReference>
<dbReference type="InterPro" id="IPR008207">
    <property type="entry name" value="Sig_transdc_His_kin_Hpt_dom"/>
</dbReference>
<sequence length="806" mass="92372">MVQNTKRSIEFKALAGFLLLTAFAIITIWFVYSKFASLTQANQEGAINNKRLMLISQTVANMYTVEGISRDIIQKQDTKRLPEFKTHLDSTELLLEQLKQTYAVNNKTTTELDSIKSLLLVKEQNLVELLELRKKNLSNNYYDRVLNRLEQLNSIFEDDNYEQRLRKLPPHIKKVMIKYLEYAKEDNAQRLTQQSADSLINAMKKVLIDLESEEKHYQNTVYKKELTLLENDRIVSHQLRKLHAEIEHEEVQKSVAQVAKSQELLKNTFYIIISLGVVSFLTIILFVYLIIKDTNRSQRYRIQVEKAKNYAEFLLKRREQFMAMVTHDLRSPLNTVLGYADLLNNSELTQQQTHYLNKLQKASAYILRLVNDLLDLSKLEAGKLIIEELPFAPKTLIEDCIINAIPSNNPKKLKINTHIDAQLENPLLSDPFRIKQILTNLIGNAYKFTQQGSITITANLDTFSLNSNWLVVEIADTGIGINAAEKEQIFKEFSQLQKQYEGSGLGLTITKKLVNLLGGKIEVESTPEKGSVFSVRIPVSHTKHLPITPNNKQITITGNKNYHIFLIDDDPTQLNLTKTIIEQAGFTCTTSKAPEEALKQINQHEYHLIITDIQMPGLNGFELIREIKLQKSLKEIPIIAISGRTEVDDKIYTDYGFTAKLDKPFQKSDLLETIAVTLNLTYNITNKDVLKHKNKETLYDLTQLHIFTDNDEESLALLLNTFVDNTKINISILEKSITKKDFNTIAFTAHKILPMLKQIKASSAIELINTLERQKELNLSENKIIATTQKAIKELKKLLQSLEERT</sequence>
<keyword evidence="5" id="KW-0997">Cell inner membrane</keyword>
<dbReference type="PRINTS" id="PR00344">
    <property type="entry name" value="BCTRLSENSOR"/>
</dbReference>
<evidence type="ECO:0000256" key="14">
    <source>
        <dbReference type="PROSITE-ProRule" id="PRU00169"/>
    </source>
</evidence>
<feature type="modified residue" description="Phosphohistidine" evidence="13">
    <location>
        <position position="750"/>
    </location>
</feature>
<dbReference type="SUPFAM" id="SSF47226">
    <property type="entry name" value="Histidine-containing phosphotransfer domain, HPT domain"/>
    <property type="match status" value="1"/>
</dbReference>
<dbReference type="Gene3D" id="3.30.565.10">
    <property type="entry name" value="Histidine kinase-like ATPase, C-terminal domain"/>
    <property type="match status" value="1"/>
</dbReference>
<evidence type="ECO:0000256" key="10">
    <source>
        <dbReference type="ARBA" id="ARBA00022840"/>
    </source>
</evidence>
<comment type="caution">
    <text evidence="20">The sequence shown here is derived from an EMBL/GenBank/DDBJ whole genome shotgun (WGS) entry which is preliminary data.</text>
</comment>
<proteinExistence type="predicted"/>
<dbReference type="FunFam" id="3.30.565.10:FF:000010">
    <property type="entry name" value="Sensor histidine kinase RcsC"/>
    <property type="match status" value="1"/>
</dbReference>
<feature type="domain" description="HPt" evidence="19">
    <location>
        <begin position="711"/>
        <end position="802"/>
    </location>
</feature>
<dbReference type="SMART" id="SM00388">
    <property type="entry name" value="HisKA"/>
    <property type="match status" value="1"/>
</dbReference>
<feature type="transmembrane region" description="Helical" evidence="15">
    <location>
        <begin position="12"/>
        <end position="32"/>
    </location>
</feature>
<dbReference type="InterPro" id="IPR001789">
    <property type="entry name" value="Sig_transdc_resp-reg_receiver"/>
</dbReference>
<dbReference type="InterPro" id="IPR003661">
    <property type="entry name" value="HisK_dim/P_dom"/>
</dbReference>
<keyword evidence="11 15" id="KW-1133">Transmembrane helix</keyword>
<dbReference type="CDD" id="cd00082">
    <property type="entry name" value="HisKA"/>
    <property type="match status" value="1"/>
</dbReference>
<comment type="subcellular location">
    <subcellularLocation>
        <location evidence="2">Cell inner membrane</location>
        <topology evidence="2">Multi-pass membrane protein</topology>
    </subcellularLocation>
</comment>
<reference evidence="20 21" key="1">
    <citation type="submission" date="2020-08" db="EMBL/GenBank/DDBJ databases">
        <title>Genomic Encyclopedia of Type Strains, Phase IV (KMG-IV): sequencing the most valuable type-strain genomes for metagenomic binning, comparative biology and taxonomic classification.</title>
        <authorList>
            <person name="Goeker M."/>
        </authorList>
    </citation>
    <scope>NUCLEOTIDE SEQUENCE [LARGE SCALE GENOMIC DNA]</scope>
    <source>
        <strain evidence="20 21">DSM 29568</strain>
    </source>
</reference>
<evidence type="ECO:0000259" key="17">
    <source>
        <dbReference type="PROSITE" id="PS50110"/>
    </source>
</evidence>
<dbReference type="InterPro" id="IPR036641">
    <property type="entry name" value="HPT_dom_sf"/>
</dbReference>
<dbReference type="RefSeq" id="WP_183477718.1">
    <property type="nucleotide sequence ID" value="NZ_JACIFO010000006.1"/>
</dbReference>
<keyword evidence="7" id="KW-0808">Transferase</keyword>
<keyword evidence="8 15" id="KW-0812">Transmembrane</keyword>
<feature type="modified residue" description="4-aspartylphosphate" evidence="14">
    <location>
        <position position="612"/>
    </location>
</feature>
<evidence type="ECO:0000256" key="4">
    <source>
        <dbReference type="ARBA" id="ARBA00022475"/>
    </source>
</evidence>
<dbReference type="SUPFAM" id="SSF52172">
    <property type="entry name" value="CheY-like"/>
    <property type="match status" value="1"/>
</dbReference>
<evidence type="ECO:0000256" key="5">
    <source>
        <dbReference type="ARBA" id="ARBA00022519"/>
    </source>
</evidence>
<protein>
    <recommendedName>
        <fullName evidence="3">histidine kinase</fullName>
        <ecNumber evidence="3">2.7.13.3</ecNumber>
    </recommendedName>
</protein>
<keyword evidence="12 15" id="KW-0472">Membrane</keyword>
<dbReference type="GO" id="GO:0009927">
    <property type="term" value="F:histidine phosphotransfer kinase activity"/>
    <property type="evidence" value="ECO:0007669"/>
    <property type="project" value="TreeGrafter"/>
</dbReference>